<dbReference type="GO" id="GO:0003677">
    <property type="term" value="F:DNA binding"/>
    <property type="evidence" value="ECO:0007669"/>
    <property type="project" value="UniProtKB-KW"/>
</dbReference>
<name>A0A8C6VHJ3_NAJNA</name>
<reference evidence="9" key="1">
    <citation type="submission" date="2025-08" db="UniProtKB">
        <authorList>
            <consortium name="Ensembl"/>
        </authorList>
    </citation>
    <scope>IDENTIFICATION</scope>
</reference>
<evidence type="ECO:0000313" key="10">
    <source>
        <dbReference type="Proteomes" id="UP000694559"/>
    </source>
</evidence>
<dbReference type="GO" id="GO:0005634">
    <property type="term" value="C:nucleus"/>
    <property type="evidence" value="ECO:0007669"/>
    <property type="project" value="UniProtKB-SubCell"/>
</dbReference>
<evidence type="ECO:0000256" key="7">
    <source>
        <dbReference type="PROSITE-ProRule" id="PRU00042"/>
    </source>
</evidence>
<evidence type="ECO:0000256" key="1">
    <source>
        <dbReference type="ARBA" id="ARBA00004123"/>
    </source>
</evidence>
<evidence type="ECO:0000256" key="5">
    <source>
        <dbReference type="ARBA" id="ARBA00023163"/>
    </source>
</evidence>
<dbReference type="Gene3D" id="3.30.160.60">
    <property type="entry name" value="Classic Zinc Finger"/>
    <property type="match status" value="1"/>
</dbReference>
<evidence type="ECO:0000256" key="2">
    <source>
        <dbReference type="ARBA" id="ARBA00006991"/>
    </source>
</evidence>
<reference evidence="9" key="2">
    <citation type="submission" date="2025-09" db="UniProtKB">
        <authorList>
            <consortium name="Ensembl"/>
        </authorList>
    </citation>
    <scope>IDENTIFICATION</scope>
</reference>
<dbReference type="PANTHER" id="PTHR14947">
    <property type="entry name" value="ZINC FINGER PROTEIN"/>
    <property type="match status" value="1"/>
</dbReference>
<evidence type="ECO:0000259" key="8">
    <source>
        <dbReference type="PROSITE" id="PS50157"/>
    </source>
</evidence>
<evidence type="ECO:0000256" key="3">
    <source>
        <dbReference type="ARBA" id="ARBA00023015"/>
    </source>
</evidence>
<keyword evidence="7" id="KW-0862">Zinc</keyword>
<keyword evidence="4" id="KW-0238">DNA-binding</keyword>
<evidence type="ECO:0000256" key="4">
    <source>
        <dbReference type="ARBA" id="ARBA00023125"/>
    </source>
</evidence>
<keyword evidence="3" id="KW-0805">Transcription regulation</keyword>
<dbReference type="Proteomes" id="UP000694559">
    <property type="component" value="Unplaced"/>
</dbReference>
<comment type="subcellular location">
    <subcellularLocation>
        <location evidence="1">Nucleus</location>
    </subcellularLocation>
</comment>
<dbReference type="FunFam" id="3.30.160.60:FF:001343">
    <property type="entry name" value="Zinc finger protein 568"/>
    <property type="match status" value="1"/>
</dbReference>
<keyword evidence="7" id="KW-0479">Metal-binding</keyword>
<dbReference type="GeneTree" id="ENSGT00940000156207"/>
<accession>A0A8C6VHJ3</accession>
<protein>
    <recommendedName>
        <fullName evidence="8">C2H2-type domain-containing protein</fullName>
    </recommendedName>
</protein>
<keyword evidence="6" id="KW-0539">Nucleus</keyword>
<dbReference type="PROSITE" id="PS00028">
    <property type="entry name" value="ZINC_FINGER_C2H2_1"/>
    <property type="match status" value="1"/>
</dbReference>
<dbReference type="PANTHER" id="PTHR14947:SF24">
    <property type="entry name" value="ZINC FINGER PROTEIN 781-RELATED"/>
    <property type="match status" value="1"/>
</dbReference>
<dbReference type="SMART" id="SM00355">
    <property type="entry name" value="ZnF_C2H2"/>
    <property type="match status" value="1"/>
</dbReference>
<sequence length="165" mass="19077">MLKGTKRSTQERNHLNAWSVERPLLRTVILKGTKRSTQERSHINASSVERPLLRTVFLKGTERSTQERNHINAWSVERPLLKEVILPLLKEVILSHLNAWSVERPLLRTVFLKGTKRSTLISHKKSRTGEEPFKCMECGKCFAQNGHLISHNRIHICMCVHIVPF</sequence>
<dbReference type="InterPro" id="IPR036236">
    <property type="entry name" value="Znf_C2H2_sf"/>
</dbReference>
<evidence type="ECO:0000313" key="9">
    <source>
        <dbReference type="Ensembl" id="ENSNNAP00000002500.1"/>
    </source>
</evidence>
<dbReference type="InterPro" id="IPR013087">
    <property type="entry name" value="Znf_C2H2_type"/>
</dbReference>
<dbReference type="GO" id="GO:0008270">
    <property type="term" value="F:zinc ion binding"/>
    <property type="evidence" value="ECO:0007669"/>
    <property type="project" value="UniProtKB-KW"/>
</dbReference>
<dbReference type="InterPro" id="IPR039938">
    <property type="entry name" value="Sp4-like"/>
</dbReference>
<evidence type="ECO:0000256" key="6">
    <source>
        <dbReference type="ARBA" id="ARBA00023242"/>
    </source>
</evidence>
<dbReference type="AlphaFoldDB" id="A0A8C6VHJ3"/>
<keyword evidence="10" id="KW-1185">Reference proteome</keyword>
<dbReference type="Ensembl" id="ENSNNAT00000002626.1">
    <property type="protein sequence ID" value="ENSNNAP00000002500.1"/>
    <property type="gene ID" value="ENSNNAG00000001726.1"/>
</dbReference>
<dbReference type="SUPFAM" id="SSF57667">
    <property type="entry name" value="beta-beta-alpha zinc fingers"/>
    <property type="match status" value="1"/>
</dbReference>
<keyword evidence="5" id="KW-0804">Transcription</keyword>
<organism evidence="9 10">
    <name type="scientific">Naja naja</name>
    <name type="common">Indian cobra</name>
    <dbReference type="NCBI Taxonomy" id="35670"/>
    <lineage>
        <taxon>Eukaryota</taxon>
        <taxon>Metazoa</taxon>
        <taxon>Chordata</taxon>
        <taxon>Craniata</taxon>
        <taxon>Vertebrata</taxon>
        <taxon>Euteleostomi</taxon>
        <taxon>Lepidosauria</taxon>
        <taxon>Squamata</taxon>
        <taxon>Bifurcata</taxon>
        <taxon>Unidentata</taxon>
        <taxon>Episquamata</taxon>
        <taxon>Toxicofera</taxon>
        <taxon>Serpentes</taxon>
        <taxon>Colubroidea</taxon>
        <taxon>Elapidae</taxon>
        <taxon>Elapinae</taxon>
        <taxon>Naja</taxon>
    </lineage>
</organism>
<feature type="domain" description="C2H2-type" evidence="8">
    <location>
        <begin position="133"/>
        <end position="155"/>
    </location>
</feature>
<dbReference type="PROSITE" id="PS50157">
    <property type="entry name" value="ZINC_FINGER_C2H2_2"/>
    <property type="match status" value="1"/>
</dbReference>
<comment type="similarity">
    <text evidence="2">Belongs to the krueppel C2H2-type zinc-finger protein family.</text>
</comment>
<proteinExistence type="inferred from homology"/>
<keyword evidence="7" id="KW-0863">Zinc-finger</keyword>